<dbReference type="InterPro" id="IPR003673">
    <property type="entry name" value="CoA-Trfase_fam_III"/>
</dbReference>
<dbReference type="PANTHER" id="PTHR48207">
    <property type="entry name" value="SUCCINATE--HYDROXYMETHYLGLUTARATE COA-TRANSFERASE"/>
    <property type="match status" value="1"/>
</dbReference>
<reference evidence="2" key="2">
    <citation type="submission" date="2020-09" db="EMBL/GenBank/DDBJ databases">
        <authorList>
            <person name="Sun Q."/>
            <person name="Zhou Y."/>
        </authorList>
    </citation>
    <scope>NUCLEOTIDE SEQUENCE</scope>
    <source>
        <strain evidence="2">CGMCC 1.15725</strain>
    </source>
</reference>
<dbReference type="SUPFAM" id="SSF89796">
    <property type="entry name" value="CoA-transferase family III (CaiB/BaiF)"/>
    <property type="match status" value="1"/>
</dbReference>
<name>A0A8J3E574_9PROT</name>
<dbReference type="RefSeq" id="WP_229744052.1">
    <property type="nucleotide sequence ID" value="NZ_BMJQ01000021.1"/>
</dbReference>
<sequence length="408" mass="44115">MTQSPETPRAFDLGAQGPLSGMRVLDLSRLVAGNMLSLQLGDFGADVIKIEPPEGDPLRAWRDGGEQLYWKTYSRNKMSVVMNLRHETAREALLRLVETADVFVENYRPGTLETMGLAPELLLKRNPRLVVVRISGFGQTGPYAQLPGFGTLVEAMSGFADRTGFPDREPVLPPLALADMIAGLSGAMATVTALLARERNGSGGQVIDLSLLEPIFSTLGPEAAIYRRTGKVKERVGNGSNTSAPRNIYRCADGGYVALSGSTQAMAKRVFEVIGQGRMIEDPRFRTNSDRVRHRALVDEMVGGWFAGRPRSEALALMREAGVTAGPVYNIADAVADPHFRERQVLVEVEDPELGSLPMHNIVPRLSATPGVWRRPAPALGQHTDEILTALGFDATAIAAMRAEGACA</sequence>
<proteinExistence type="predicted"/>
<dbReference type="InterPro" id="IPR044855">
    <property type="entry name" value="CoA-Trfase_III_dom3_sf"/>
</dbReference>
<evidence type="ECO:0000256" key="1">
    <source>
        <dbReference type="ARBA" id="ARBA00022679"/>
    </source>
</evidence>
<dbReference type="Pfam" id="PF02515">
    <property type="entry name" value="CoA_transf_3"/>
    <property type="match status" value="1"/>
</dbReference>
<reference evidence="2" key="1">
    <citation type="journal article" date="2014" name="Int. J. Syst. Evol. Microbiol.">
        <title>Complete genome sequence of Corynebacterium casei LMG S-19264T (=DSM 44701T), isolated from a smear-ripened cheese.</title>
        <authorList>
            <consortium name="US DOE Joint Genome Institute (JGI-PGF)"/>
            <person name="Walter F."/>
            <person name="Albersmeier A."/>
            <person name="Kalinowski J."/>
            <person name="Ruckert C."/>
        </authorList>
    </citation>
    <scope>NUCLEOTIDE SEQUENCE</scope>
    <source>
        <strain evidence="2">CGMCC 1.15725</strain>
    </source>
</reference>
<dbReference type="AlphaFoldDB" id="A0A8J3E574"/>
<comment type="caution">
    <text evidence="2">The sequence shown here is derived from an EMBL/GenBank/DDBJ whole genome shotgun (WGS) entry which is preliminary data.</text>
</comment>
<dbReference type="PANTHER" id="PTHR48207:SF4">
    <property type="entry name" value="BLL6097 PROTEIN"/>
    <property type="match status" value="1"/>
</dbReference>
<evidence type="ECO:0000313" key="2">
    <source>
        <dbReference type="EMBL" id="GGF44740.1"/>
    </source>
</evidence>
<evidence type="ECO:0000313" key="3">
    <source>
        <dbReference type="Proteomes" id="UP000646365"/>
    </source>
</evidence>
<keyword evidence="3" id="KW-1185">Reference proteome</keyword>
<organism evidence="2 3">
    <name type="scientific">Aliidongia dinghuensis</name>
    <dbReference type="NCBI Taxonomy" id="1867774"/>
    <lineage>
        <taxon>Bacteria</taxon>
        <taxon>Pseudomonadati</taxon>
        <taxon>Pseudomonadota</taxon>
        <taxon>Alphaproteobacteria</taxon>
        <taxon>Rhodospirillales</taxon>
        <taxon>Dongiaceae</taxon>
        <taxon>Aliidongia</taxon>
    </lineage>
</organism>
<dbReference type="InterPro" id="IPR023606">
    <property type="entry name" value="CoA-Trfase_III_dom_1_sf"/>
</dbReference>
<dbReference type="GO" id="GO:0008410">
    <property type="term" value="F:CoA-transferase activity"/>
    <property type="evidence" value="ECO:0007669"/>
    <property type="project" value="TreeGrafter"/>
</dbReference>
<dbReference type="Proteomes" id="UP000646365">
    <property type="component" value="Unassembled WGS sequence"/>
</dbReference>
<gene>
    <name evidence="2" type="ORF">GCM10011611_58950</name>
</gene>
<dbReference type="InterPro" id="IPR050483">
    <property type="entry name" value="CoA-transferase_III_domain"/>
</dbReference>
<dbReference type="Gene3D" id="3.40.50.10540">
    <property type="entry name" value="Crotonobetainyl-coa:carnitine coa-transferase, domain 1"/>
    <property type="match status" value="1"/>
</dbReference>
<accession>A0A8J3E574</accession>
<keyword evidence="1 2" id="KW-0808">Transferase</keyword>
<dbReference type="EMBL" id="BMJQ01000021">
    <property type="protein sequence ID" value="GGF44740.1"/>
    <property type="molecule type" value="Genomic_DNA"/>
</dbReference>
<dbReference type="Gene3D" id="3.30.1540.10">
    <property type="entry name" value="formyl-coa transferase, domain 3"/>
    <property type="match status" value="1"/>
</dbReference>
<protein>
    <submittedName>
        <fullName evidence="2">CoA transferase</fullName>
    </submittedName>
</protein>